<keyword evidence="2" id="KW-0326">Glycosidase</keyword>
<feature type="domain" description="Peptidase A2" evidence="3">
    <location>
        <begin position="111"/>
        <end position="192"/>
    </location>
</feature>
<keyword evidence="1" id="KW-0378">Hydrolase</keyword>
<dbReference type="AlphaFoldDB" id="A0A1H0XZA6"/>
<evidence type="ECO:0000259" key="3">
    <source>
        <dbReference type="PROSITE" id="PS50175"/>
    </source>
</evidence>
<evidence type="ECO:0000256" key="2">
    <source>
        <dbReference type="ARBA" id="ARBA00023295"/>
    </source>
</evidence>
<dbReference type="CDD" id="cd02651">
    <property type="entry name" value="nuc_hydro_IU_UC_XIUA"/>
    <property type="match status" value="1"/>
</dbReference>
<dbReference type="InterPro" id="IPR023186">
    <property type="entry name" value="IUNH"/>
</dbReference>
<dbReference type="InterPro" id="IPR001910">
    <property type="entry name" value="Inosine/uridine_hydrolase_dom"/>
</dbReference>
<dbReference type="InterPro" id="IPR036452">
    <property type="entry name" value="Ribo_hydro-like"/>
</dbReference>
<dbReference type="GO" id="GO:0005829">
    <property type="term" value="C:cytosol"/>
    <property type="evidence" value="ECO:0007669"/>
    <property type="project" value="TreeGrafter"/>
</dbReference>
<proteinExistence type="predicted"/>
<organism evidence="4 5">
    <name type="scientific">Virgibacillus salinus</name>
    <dbReference type="NCBI Taxonomy" id="553311"/>
    <lineage>
        <taxon>Bacteria</taxon>
        <taxon>Bacillati</taxon>
        <taxon>Bacillota</taxon>
        <taxon>Bacilli</taxon>
        <taxon>Bacillales</taxon>
        <taxon>Bacillaceae</taxon>
        <taxon>Virgibacillus</taxon>
    </lineage>
</organism>
<reference evidence="4 5" key="1">
    <citation type="submission" date="2016-10" db="EMBL/GenBank/DDBJ databases">
        <authorList>
            <person name="de Groot N.N."/>
        </authorList>
    </citation>
    <scope>NUCLEOTIDE SEQUENCE [LARGE SCALE GENOMIC DNA]</scope>
    <source>
        <strain evidence="4 5">CGMCC 1.10449</strain>
    </source>
</reference>
<dbReference type="GO" id="GO:0006152">
    <property type="term" value="P:purine nucleoside catabolic process"/>
    <property type="evidence" value="ECO:0007669"/>
    <property type="project" value="TreeGrafter"/>
</dbReference>
<dbReference type="STRING" id="553311.SAMN05216231_0320"/>
<name>A0A1H0XZA6_9BACI</name>
<dbReference type="Pfam" id="PF01156">
    <property type="entry name" value="IU_nuc_hydro"/>
    <property type="match status" value="1"/>
</dbReference>
<dbReference type="Proteomes" id="UP000199444">
    <property type="component" value="Unassembled WGS sequence"/>
</dbReference>
<dbReference type="InterPro" id="IPR001995">
    <property type="entry name" value="Peptidase_A2_cat"/>
</dbReference>
<sequence>MNRRIILDCDPGHDDAMAMMLAASKLSNLKLEAITTVAGNVDVEKNTNNALRLCDLLGLNDVPVAKGAAQPLVRKMKAAAHVHGKSGLDGTTLPDKPIKQIINQHAVDLIIEKIIDSDGDITIVPTGPLTNIALAIRKEPKIIPKIKEIVLMGGGTYGNRTPAAEFNIYVDAEAAKIVFESGVPIEMFGLDVTHQALATSDRMKEMSDINNPVAAAVMQMMNFYSRIYKGKLGFTRAAVHDPCPVAYLIDPTMFEMERVRVDIETKGEFTYGMTCVYTNGMTDRVPNANFARTLNQDKFWDLFIRSLKSYS</sequence>
<protein>
    <submittedName>
        <fullName evidence="4">Purine nucleosidase</fullName>
    </submittedName>
</protein>
<accession>A0A1H0XZA6</accession>
<dbReference type="Gene3D" id="3.90.245.10">
    <property type="entry name" value="Ribonucleoside hydrolase-like"/>
    <property type="match status" value="1"/>
</dbReference>
<dbReference type="PANTHER" id="PTHR12304:SF4">
    <property type="entry name" value="URIDINE NUCLEOSIDASE"/>
    <property type="match status" value="1"/>
</dbReference>
<dbReference type="GO" id="GO:0008477">
    <property type="term" value="F:purine nucleosidase activity"/>
    <property type="evidence" value="ECO:0007669"/>
    <property type="project" value="TreeGrafter"/>
</dbReference>
<dbReference type="RefSeq" id="WP_092491208.1">
    <property type="nucleotide sequence ID" value="NZ_FNKD01000001.1"/>
</dbReference>
<evidence type="ECO:0000313" key="4">
    <source>
        <dbReference type="EMBL" id="SDQ08200.1"/>
    </source>
</evidence>
<dbReference type="EMBL" id="FNKD01000001">
    <property type="protein sequence ID" value="SDQ08200.1"/>
    <property type="molecule type" value="Genomic_DNA"/>
</dbReference>
<evidence type="ECO:0000256" key="1">
    <source>
        <dbReference type="ARBA" id="ARBA00022801"/>
    </source>
</evidence>
<dbReference type="SUPFAM" id="SSF53590">
    <property type="entry name" value="Nucleoside hydrolase"/>
    <property type="match status" value="1"/>
</dbReference>
<dbReference type="PROSITE" id="PS50175">
    <property type="entry name" value="ASP_PROT_RETROV"/>
    <property type="match status" value="1"/>
</dbReference>
<evidence type="ECO:0000313" key="5">
    <source>
        <dbReference type="Proteomes" id="UP000199444"/>
    </source>
</evidence>
<gene>
    <name evidence="4" type="ORF">SAMN05216231_0320</name>
</gene>
<dbReference type="GO" id="GO:0004190">
    <property type="term" value="F:aspartic-type endopeptidase activity"/>
    <property type="evidence" value="ECO:0007669"/>
    <property type="project" value="InterPro"/>
</dbReference>
<keyword evidence="5" id="KW-1185">Reference proteome</keyword>
<dbReference type="GO" id="GO:0006508">
    <property type="term" value="P:proteolysis"/>
    <property type="evidence" value="ECO:0007669"/>
    <property type="project" value="InterPro"/>
</dbReference>
<dbReference type="PANTHER" id="PTHR12304">
    <property type="entry name" value="INOSINE-URIDINE PREFERRING NUCLEOSIDE HYDROLASE"/>
    <property type="match status" value="1"/>
</dbReference>